<reference evidence="6" key="1">
    <citation type="submission" date="2021-01" db="EMBL/GenBank/DDBJ databases">
        <authorList>
            <person name="Zahm M."/>
            <person name="Roques C."/>
            <person name="Cabau C."/>
            <person name="Klopp C."/>
            <person name="Donnadieu C."/>
            <person name="Jouanno E."/>
            <person name="Lampietro C."/>
            <person name="Louis A."/>
            <person name="Herpin A."/>
            <person name="Echchiki A."/>
            <person name="Berthelot C."/>
            <person name="Parey E."/>
            <person name="Roest-Crollius H."/>
            <person name="Braasch I."/>
            <person name="Postlethwait J."/>
            <person name="Bobe J."/>
            <person name="Montfort J."/>
            <person name="Bouchez O."/>
            <person name="Begum T."/>
            <person name="Mejri S."/>
            <person name="Adams A."/>
            <person name="Chen W.-J."/>
            <person name="Guiguen Y."/>
        </authorList>
    </citation>
    <scope>NUCLEOTIDE SEQUENCE</scope>
    <source>
        <strain evidence="6">YG-15Mar2019-1</strain>
        <tissue evidence="6">Brain</tissue>
    </source>
</reference>
<accession>A0A9D3QBA9</accession>
<evidence type="ECO:0000256" key="2">
    <source>
        <dbReference type="ARBA" id="ARBA00022927"/>
    </source>
</evidence>
<name>A0A9D3QBA9_MEGAT</name>
<dbReference type="OrthoDB" id="1551503at2759"/>
<evidence type="ECO:0000256" key="1">
    <source>
        <dbReference type="ARBA" id="ARBA00004637"/>
    </source>
</evidence>
<feature type="region of interest" description="Disordered" evidence="5">
    <location>
        <begin position="77"/>
        <end position="111"/>
    </location>
</feature>
<keyword evidence="2" id="KW-0653">Protein transport</keyword>
<dbReference type="InterPro" id="IPR050673">
    <property type="entry name" value="Mito_inner_translocase_sub"/>
</dbReference>
<dbReference type="Gene3D" id="1.10.287.810">
    <property type="entry name" value="Mitochondrial import inner membrane translocase subunit tim13 like domains"/>
    <property type="match status" value="1"/>
</dbReference>
<evidence type="ECO:0000256" key="3">
    <source>
        <dbReference type="ARBA" id="ARBA00023010"/>
    </source>
</evidence>
<dbReference type="GO" id="GO:0015031">
    <property type="term" value="P:protein transport"/>
    <property type="evidence" value="ECO:0007669"/>
    <property type="project" value="UniProtKB-KW"/>
</dbReference>
<keyword evidence="4" id="KW-1015">Disulfide bond</keyword>
<sequence>MEQDQQQLRNERCVDNCAGKLIRSNHRLMGTYVQLMPGIVQRKLEELETKAAEAGAAAETALPTPVTTPIVEKPIQQQQVSLTNLPSSSESSPPLSAAPLVQPGQDSQPPS</sequence>
<protein>
    <recommendedName>
        <fullName evidence="8">Mitochondrial import inner membrane translocase subunit Tim10 B</fullName>
    </recommendedName>
</protein>
<gene>
    <name evidence="6" type="ORF">MATL_G00048980</name>
</gene>
<keyword evidence="7" id="KW-1185">Reference proteome</keyword>
<evidence type="ECO:0000313" key="6">
    <source>
        <dbReference type="EMBL" id="KAG7484380.1"/>
    </source>
</evidence>
<comment type="subcellular location">
    <subcellularLocation>
        <location evidence="1">Mitochondrion inner membrane</location>
        <topology evidence="1">Peripheral membrane protein</topology>
    </subcellularLocation>
</comment>
<evidence type="ECO:0000256" key="4">
    <source>
        <dbReference type="ARBA" id="ARBA00023157"/>
    </source>
</evidence>
<feature type="region of interest" description="Disordered" evidence="5">
    <location>
        <begin position="50"/>
        <end position="69"/>
    </location>
</feature>
<evidence type="ECO:0000313" key="7">
    <source>
        <dbReference type="Proteomes" id="UP001046870"/>
    </source>
</evidence>
<keyword evidence="3" id="KW-0811">Translocation</keyword>
<evidence type="ECO:0000256" key="5">
    <source>
        <dbReference type="SAM" id="MobiDB-lite"/>
    </source>
</evidence>
<evidence type="ECO:0008006" key="8">
    <source>
        <dbReference type="Google" id="ProtNLM"/>
    </source>
</evidence>
<organism evidence="6 7">
    <name type="scientific">Megalops atlanticus</name>
    <name type="common">Tarpon</name>
    <name type="synonym">Clupea gigantea</name>
    <dbReference type="NCBI Taxonomy" id="7932"/>
    <lineage>
        <taxon>Eukaryota</taxon>
        <taxon>Metazoa</taxon>
        <taxon>Chordata</taxon>
        <taxon>Craniata</taxon>
        <taxon>Vertebrata</taxon>
        <taxon>Euteleostomi</taxon>
        <taxon>Actinopterygii</taxon>
        <taxon>Neopterygii</taxon>
        <taxon>Teleostei</taxon>
        <taxon>Elopiformes</taxon>
        <taxon>Megalopidae</taxon>
        <taxon>Megalops</taxon>
    </lineage>
</organism>
<feature type="compositionally biased region" description="Low complexity" evidence="5">
    <location>
        <begin position="81"/>
        <end position="100"/>
    </location>
</feature>
<dbReference type="EMBL" id="JAFDVH010000003">
    <property type="protein sequence ID" value="KAG7484380.1"/>
    <property type="molecule type" value="Genomic_DNA"/>
</dbReference>
<dbReference type="PANTHER" id="PTHR13172">
    <property type="entry name" value="MITOCHONDRIAL IMPORT INNER MEMBRANE TRANSLOCASE SUBUNIT TIM9B"/>
    <property type="match status" value="1"/>
</dbReference>
<keyword evidence="2" id="KW-0813">Transport</keyword>
<dbReference type="SUPFAM" id="SSF144122">
    <property type="entry name" value="Tim10-like"/>
    <property type="match status" value="1"/>
</dbReference>
<proteinExistence type="predicted"/>
<dbReference type="InterPro" id="IPR035427">
    <property type="entry name" value="Tim10-like_dom_sf"/>
</dbReference>
<dbReference type="GO" id="GO:0005743">
    <property type="term" value="C:mitochondrial inner membrane"/>
    <property type="evidence" value="ECO:0007669"/>
    <property type="project" value="UniProtKB-SubCell"/>
</dbReference>
<dbReference type="AlphaFoldDB" id="A0A9D3QBA9"/>
<feature type="compositionally biased region" description="Low complexity" evidence="5">
    <location>
        <begin position="52"/>
        <end position="62"/>
    </location>
</feature>
<dbReference type="Proteomes" id="UP001046870">
    <property type="component" value="Chromosome 3"/>
</dbReference>
<comment type="caution">
    <text evidence="6">The sequence shown here is derived from an EMBL/GenBank/DDBJ whole genome shotgun (WGS) entry which is preliminary data.</text>
</comment>